<name>A0ABU5ZJK5_9BACL</name>
<sequence>MSGLRDRLNRLKPSSPGANPPTVQERAEDHEWIGLDARMERNEWGQFVLRERRYSLDYRHGLYALGDLIGHASVLDVLNRSAGSLSGHEALLFLDTETTGLGIGAGNVPFMVGIGYYQGESYVVEQLFIRNPAEELAMLAYLREKLQSFSRVISYNGRTFDWPVLKNRFILNRIQLEDRHLHQIDLLYTSRSIWRSTLPSCRLGTVEEARLGVLREEDVPGSMAPALYFQYLAEGNPQAIEGVFDHNERDILSLSVLASHVTRLVQGRIRLSELEAGELYRVGAWLDKLELPELAEQAFRQLAERNGDEIRELRMPMAAYFKKKGDYRQAVRIWEDSIEENRNAGKFIPSVEPFIELAIHYEHRMKNAKQALAYAEEALQAARKRISLARGDRKQRLLAENLQKRIERLMRKVDKQMPMLFDVDEEIEPTN</sequence>
<dbReference type="Pfam" id="PF13482">
    <property type="entry name" value="RNase_H_2"/>
    <property type="match status" value="1"/>
</dbReference>
<evidence type="ECO:0000256" key="2">
    <source>
        <dbReference type="SAM" id="MobiDB-lite"/>
    </source>
</evidence>
<dbReference type="SUPFAM" id="SSF48452">
    <property type="entry name" value="TPR-like"/>
    <property type="match status" value="1"/>
</dbReference>
<comment type="caution">
    <text evidence="4">The sequence shown here is derived from an EMBL/GenBank/DDBJ whole genome shotgun (WGS) entry which is preliminary data.</text>
</comment>
<evidence type="ECO:0000313" key="4">
    <source>
        <dbReference type="EMBL" id="MEB3102702.1"/>
    </source>
</evidence>
<evidence type="ECO:0000313" key="5">
    <source>
        <dbReference type="Proteomes" id="UP001310386"/>
    </source>
</evidence>
<keyword evidence="1" id="KW-0175">Coiled coil</keyword>
<accession>A0ABU5ZJK5</accession>
<dbReference type="SUPFAM" id="SSF53098">
    <property type="entry name" value="Ribonuclease H-like"/>
    <property type="match status" value="1"/>
</dbReference>
<evidence type="ECO:0000259" key="3">
    <source>
        <dbReference type="Pfam" id="PF13482"/>
    </source>
</evidence>
<dbReference type="InterPro" id="IPR011990">
    <property type="entry name" value="TPR-like_helical_dom_sf"/>
</dbReference>
<dbReference type="InterPro" id="IPR038720">
    <property type="entry name" value="YprB_RNase_H-like_dom"/>
</dbReference>
<dbReference type="InterPro" id="IPR012337">
    <property type="entry name" value="RNaseH-like_sf"/>
</dbReference>
<evidence type="ECO:0000256" key="1">
    <source>
        <dbReference type="SAM" id="Coils"/>
    </source>
</evidence>
<dbReference type="Proteomes" id="UP001310386">
    <property type="component" value="Unassembled WGS sequence"/>
</dbReference>
<gene>
    <name evidence="4" type="ORF">VF724_13610</name>
</gene>
<dbReference type="PANTHER" id="PTHR38462:SF1">
    <property type="entry name" value="YPRB RIBONUCLEASE H-LIKE DOMAIN-CONTAINING PROTEIN"/>
    <property type="match status" value="1"/>
</dbReference>
<organism evidence="4 5">
    <name type="scientific">Ferviditalea candida</name>
    <dbReference type="NCBI Taxonomy" id="3108399"/>
    <lineage>
        <taxon>Bacteria</taxon>
        <taxon>Bacillati</taxon>
        <taxon>Bacillota</taxon>
        <taxon>Bacilli</taxon>
        <taxon>Bacillales</taxon>
        <taxon>Paenibacillaceae</taxon>
        <taxon>Ferviditalea</taxon>
    </lineage>
</organism>
<protein>
    <submittedName>
        <fullName evidence="4">Ribonuclease H-like domain-containing protein</fullName>
    </submittedName>
</protein>
<dbReference type="PANTHER" id="PTHR38462">
    <property type="entry name" value="EXONUCLEASE-LIKE PROTEIN"/>
    <property type="match status" value="1"/>
</dbReference>
<reference evidence="4" key="1">
    <citation type="submission" date="2023-12" db="EMBL/GenBank/DDBJ databases">
        <title>Fervidustalea candida gen. nov., sp. nov., a novel member of the family Paenibacillaceae isolated from a geothermal area.</title>
        <authorList>
            <person name="Li W.-J."/>
            <person name="Jiao J.-Y."/>
            <person name="Chen Y."/>
        </authorList>
    </citation>
    <scope>NUCLEOTIDE SEQUENCE</scope>
    <source>
        <strain evidence="4">SYSU GA230002</strain>
    </source>
</reference>
<dbReference type="RefSeq" id="WP_371754824.1">
    <property type="nucleotide sequence ID" value="NZ_JAYJLD010000021.1"/>
</dbReference>
<proteinExistence type="predicted"/>
<feature type="region of interest" description="Disordered" evidence="2">
    <location>
        <begin position="1"/>
        <end position="27"/>
    </location>
</feature>
<dbReference type="Gene3D" id="3.30.420.10">
    <property type="entry name" value="Ribonuclease H-like superfamily/Ribonuclease H"/>
    <property type="match status" value="1"/>
</dbReference>
<dbReference type="InterPro" id="IPR036397">
    <property type="entry name" value="RNaseH_sf"/>
</dbReference>
<feature type="domain" description="YprB ribonuclease H-like" evidence="3">
    <location>
        <begin position="92"/>
        <end position="261"/>
    </location>
</feature>
<dbReference type="Gene3D" id="1.25.40.10">
    <property type="entry name" value="Tetratricopeptide repeat domain"/>
    <property type="match status" value="1"/>
</dbReference>
<feature type="coiled-coil region" evidence="1">
    <location>
        <begin position="365"/>
        <end position="412"/>
    </location>
</feature>
<dbReference type="EMBL" id="JAYJLD010000021">
    <property type="protein sequence ID" value="MEB3102702.1"/>
    <property type="molecule type" value="Genomic_DNA"/>
</dbReference>
<keyword evidence="5" id="KW-1185">Reference proteome</keyword>